<accession>A0A7W8VEM5</accession>
<evidence type="ECO:0000313" key="2">
    <source>
        <dbReference type="Proteomes" id="UP000572635"/>
    </source>
</evidence>
<dbReference type="RefSeq" id="WP_184392804.1">
    <property type="nucleotide sequence ID" value="NZ_BAAAJD010000143.1"/>
</dbReference>
<dbReference type="EMBL" id="JACHDB010000001">
    <property type="protein sequence ID" value="MBB5433238.1"/>
    <property type="molecule type" value="Genomic_DNA"/>
</dbReference>
<gene>
    <name evidence="1" type="ORF">HDA36_003322</name>
</gene>
<proteinExistence type="predicted"/>
<dbReference type="AlphaFoldDB" id="A0A7W8VEM5"/>
<comment type="caution">
    <text evidence="1">The sequence shown here is derived from an EMBL/GenBank/DDBJ whole genome shotgun (WGS) entry which is preliminary data.</text>
</comment>
<protein>
    <submittedName>
        <fullName evidence="1">Post-segregation antitoxin (Ccd killing protein)</fullName>
    </submittedName>
</protein>
<evidence type="ECO:0000313" key="1">
    <source>
        <dbReference type="EMBL" id="MBB5433238.1"/>
    </source>
</evidence>
<reference evidence="1 2" key="1">
    <citation type="submission" date="2020-08" db="EMBL/GenBank/DDBJ databases">
        <title>Sequencing the genomes of 1000 actinobacteria strains.</title>
        <authorList>
            <person name="Klenk H.-P."/>
        </authorList>
    </citation>
    <scope>NUCLEOTIDE SEQUENCE [LARGE SCALE GENOMIC DNA]</scope>
    <source>
        <strain evidence="1 2">DSM 44551</strain>
    </source>
</reference>
<keyword evidence="2" id="KW-1185">Reference proteome</keyword>
<organism evidence="1 2">
    <name type="scientific">Nocardiopsis composta</name>
    <dbReference type="NCBI Taxonomy" id="157465"/>
    <lineage>
        <taxon>Bacteria</taxon>
        <taxon>Bacillati</taxon>
        <taxon>Actinomycetota</taxon>
        <taxon>Actinomycetes</taxon>
        <taxon>Streptosporangiales</taxon>
        <taxon>Nocardiopsidaceae</taxon>
        <taxon>Nocardiopsis</taxon>
    </lineage>
</organism>
<dbReference type="Proteomes" id="UP000572635">
    <property type="component" value="Unassembled WGS sequence"/>
</dbReference>
<sequence length="75" mass="8652">MPGTTRITISLPTEQVAELRRLTDDVSGYITEAVSRQIRHLLLGEEFRRYQEENGEFTEEELAEARERIFGAEPV</sequence>
<name>A0A7W8VEM5_9ACTN</name>